<evidence type="ECO:0000313" key="1">
    <source>
        <dbReference type="EMBL" id="PKC65895.1"/>
    </source>
</evidence>
<dbReference type="SMART" id="SM00671">
    <property type="entry name" value="SEL1"/>
    <property type="match status" value="2"/>
</dbReference>
<dbReference type="SUPFAM" id="SSF81901">
    <property type="entry name" value="HCP-like"/>
    <property type="match status" value="2"/>
</dbReference>
<sequence>MELESKNETITFCNSDKNPHRNPHRILWKYVEIRIVLIFSKYPMRRSTKFDVGYMGIEIILYIRNNYKLHIKNAEEGDSVSQYYIGYYYCYDIFSTKLDYSKAIELYSKSSEGGNIKFELDMKKAFELYLKSAEGGYKLALNELGRCYYFGICTFKDEDKAFEFYLKTAEKCHSYTEWYLKLANNGIERAMDSVAKCYRDGIGTNKNLEEATRWFIKYKASK</sequence>
<gene>
    <name evidence="1" type="ORF">RhiirA1_460438</name>
</gene>
<dbReference type="Proteomes" id="UP000232688">
    <property type="component" value="Unassembled WGS sequence"/>
</dbReference>
<reference evidence="1 2" key="2">
    <citation type="submission" date="2017-10" db="EMBL/GenBank/DDBJ databases">
        <title>Genome analyses suggest a sexual origin of heterokaryosis in a supposedly ancient asexual fungus.</title>
        <authorList>
            <person name="Corradi N."/>
            <person name="Sedzielewska K."/>
            <person name="Noel J."/>
            <person name="Charron P."/>
            <person name="Farinelli L."/>
            <person name="Marton T."/>
            <person name="Kruger M."/>
            <person name="Pelin A."/>
            <person name="Brachmann A."/>
            <person name="Corradi N."/>
        </authorList>
    </citation>
    <scope>NUCLEOTIDE SEQUENCE [LARGE SCALE GENOMIC DNA]</scope>
    <source>
        <strain evidence="1 2">A1</strain>
    </source>
</reference>
<dbReference type="AlphaFoldDB" id="A0A2N0RRJ1"/>
<name>A0A2N0RRJ1_9GLOM</name>
<dbReference type="Gene3D" id="1.25.40.10">
    <property type="entry name" value="Tetratricopeptide repeat domain"/>
    <property type="match status" value="2"/>
</dbReference>
<organism evidence="1 2">
    <name type="scientific">Rhizophagus irregularis</name>
    <dbReference type="NCBI Taxonomy" id="588596"/>
    <lineage>
        <taxon>Eukaryota</taxon>
        <taxon>Fungi</taxon>
        <taxon>Fungi incertae sedis</taxon>
        <taxon>Mucoromycota</taxon>
        <taxon>Glomeromycotina</taxon>
        <taxon>Glomeromycetes</taxon>
        <taxon>Glomerales</taxon>
        <taxon>Glomeraceae</taxon>
        <taxon>Rhizophagus</taxon>
    </lineage>
</organism>
<accession>A0A2N0RRJ1</accession>
<dbReference type="EMBL" id="LLXH01000504">
    <property type="protein sequence ID" value="PKC65895.1"/>
    <property type="molecule type" value="Genomic_DNA"/>
</dbReference>
<comment type="caution">
    <text evidence="1">The sequence shown here is derived from an EMBL/GenBank/DDBJ whole genome shotgun (WGS) entry which is preliminary data.</text>
</comment>
<dbReference type="VEuPathDB" id="FungiDB:FUN_004410"/>
<dbReference type="VEuPathDB" id="FungiDB:RhiirFUN_006580"/>
<dbReference type="InterPro" id="IPR006597">
    <property type="entry name" value="Sel1-like"/>
</dbReference>
<dbReference type="Pfam" id="PF08238">
    <property type="entry name" value="Sel1"/>
    <property type="match status" value="4"/>
</dbReference>
<evidence type="ECO:0000313" key="2">
    <source>
        <dbReference type="Proteomes" id="UP000232688"/>
    </source>
</evidence>
<dbReference type="PANTHER" id="PTHR43628:SF1">
    <property type="entry name" value="CHITIN SYNTHASE REGULATORY FACTOR 2-RELATED"/>
    <property type="match status" value="1"/>
</dbReference>
<dbReference type="InterPro" id="IPR052945">
    <property type="entry name" value="Mitotic_Regulator"/>
</dbReference>
<dbReference type="PANTHER" id="PTHR43628">
    <property type="entry name" value="ACTIVATOR OF C KINASE PROTEIN 1-RELATED"/>
    <property type="match status" value="1"/>
</dbReference>
<evidence type="ECO:0008006" key="3">
    <source>
        <dbReference type="Google" id="ProtNLM"/>
    </source>
</evidence>
<reference evidence="1 2" key="1">
    <citation type="submission" date="2017-10" db="EMBL/GenBank/DDBJ databases">
        <title>Extensive intraspecific genome diversity in a model arbuscular mycorrhizal fungus.</title>
        <authorList>
            <person name="Chen E.C.H."/>
            <person name="Morin E."/>
            <person name="Baudet D."/>
            <person name="Noel J."/>
            <person name="Ndikumana S."/>
            <person name="Charron P."/>
            <person name="St-Onge C."/>
            <person name="Giorgi J."/>
            <person name="Grigoriev I.V."/>
            <person name="Roux C."/>
            <person name="Martin F.M."/>
            <person name="Corradi N."/>
        </authorList>
    </citation>
    <scope>NUCLEOTIDE SEQUENCE [LARGE SCALE GENOMIC DNA]</scope>
    <source>
        <strain evidence="1 2">A1</strain>
    </source>
</reference>
<proteinExistence type="predicted"/>
<dbReference type="VEuPathDB" id="FungiDB:RhiirA1_460438"/>
<protein>
    <recommendedName>
        <fullName evidence="3">HCP-like protein</fullName>
    </recommendedName>
</protein>
<dbReference type="InterPro" id="IPR011990">
    <property type="entry name" value="TPR-like_helical_dom_sf"/>
</dbReference>